<dbReference type="OrthoDB" id="6678638at2"/>
<protein>
    <submittedName>
        <fullName evidence="2">Uncharacterized protein</fullName>
    </submittedName>
</protein>
<keyword evidence="3" id="KW-1185">Reference proteome</keyword>
<organism evidence="2 3">
    <name type="scientific">Ascidiaceihabitans donghaensis</name>
    <dbReference type="NCBI Taxonomy" id="1510460"/>
    <lineage>
        <taxon>Bacteria</taxon>
        <taxon>Pseudomonadati</taxon>
        <taxon>Pseudomonadota</taxon>
        <taxon>Alphaproteobacteria</taxon>
        <taxon>Rhodobacterales</taxon>
        <taxon>Paracoccaceae</taxon>
        <taxon>Ascidiaceihabitans</taxon>
    </lineage>
</organism>
<dbReference type="RefSeq" id="WP_108829652.1">
    <property type="nucleotide sequence ID" value="NZ_OMOR01000001.1"/>
</dbReference>
<evidence type="ECO:0000313" key="2">
    <source>
        <dbReference type="EMBL" id="SPH22745.1"/>
    </source>
</evidence>
<accession>A0A2R8BHY9</accession>
<evidence type="ECO:0000313" key="3">
    <source>
        <dbReference type="Proteomes" id="UP000244880"/>
    </source>
</evidence>
<dbReference type="EMBL" id="OMOR01000001">
    <property type="protein sequence ID" value="SPH22745.1"/>
    <property type="molecule type" value="Genomic_DNA"/>
</dbReference>
<dbReference type="AlphaFoldDB" id="A0A2R8BHY9"/>
<reference evidence="2 3" key="1">
    <citation type="submission" date="2018-03" db="EMBL/GenBank/DDBJ databases">
        <authorList>
            <person name="Keele B.F."/>
        </authorList>
    </citation>
    <scope>NUCLEOTIDE SEQUENCE [LARGE SCALE GENOMIC DNA]</scope>
    <source>
        <strain evidence="2 3">CECT 8599</strain>
    </source>
</reference>
<gene>
    <name evidence="2" type="ORF">ASD8599_03493</name>
</gene>
<keyword evidence="1" id="KW-1133">Transmembrane helix</keyword>
<name>A0A2R8BHY9_9RHOB</name>
<feature type="transmembrane region" description="Helical" evidence="1">
    <location>
        <begin position="45"/>
        <end position="65"/>
    </location>
</feature>
<feature type="transmembrane region" description="Helical" evidence="1">
    <location>
        <begin position="12"/>
        <end position="33"/>
    </location>
</feature>
<dbReference type="Proteomes" id="UP000244880">
    <property type="component" value="Unassembled WGS sequence"/>
</dbReference>
<keyword evidence="1" id="KW-0472">Membrane</keyword>
<sequence>MNKSGTDNLKKWLQRALWFVPIAYFVNFVYAIFSNQTGGTFGDTFGAANALFSGTALLMLVYAIILQREELEVVKEERNDTKTLLRGQEKINTQQGIALRKQSFEQSFFAVLRLISEEKKALDRTITDGTNQTIKFKAGNNAQTAIKSLVENDKTQSRLSVSNHIANCCSVCRLFTTAFYMISQSNFLTKHETLNYGSSLHALLDADLAQVWCLYSILWEEKDPRAAHAFISSQGIDFIDESIQDEVRERLKNALNNFTIMESEIVSD</sequence>
<proteinExistence type="predicted"/>
<evidence type="ECO:0000256" key="1">
    <source>
        <dbReference type="SAM" id="Phobius"/>
    </source>
</evidence>
<keyword evidence="1" id="KW-0812">Transmembrane</keyword>